<dbReference type="AlphaFoldDB" id="A0A835M6Q5"/>
<name>A0A835M6Q5_9MAGN</name>
<evidence type="ECO:0000313" key="1">
    <source>
        <dbReference type="EMBL" id="KAF9615834.1"/>
    </source>
</evidence>
<dbReference type="OrthoDB" id="1166480at2759"/>
<evidence type="ECO:0000313" key="2">
    <source>
        <dbReference type="Proteomes" id="UP000631114"/>
    </source>
</evidence>
<sequence>MSLTKFLKDMSANEDRATSWVKDNVQPDLPETPIRGITVGNEVLGGGDQELEEALLSVQSRTFTKLLTSLV</sequence>
<gene>
    <name evidence="1" type="ORF">IFM89_026674</name>
</gene>
<dbReference type="SUPFAM" id="SSF51445">
    <property type="entry name" value="(Trans)glycosidases"/>
    <property type="match status" value="1"/>
</dbReference>
<protein>
    <recommendedName>
        <fullName evidence="3">Glucan endo-1,3-beta-D-glucosidase</fullName>
    </recommendedName>
</protein>
<keyword evidence="2" id="KW-1185">Reference proteome</keyword>
<accession>A0A835M6Q5</accession>
<organism evidence="1 2">
    <name type="scientific">Coptis chinensis</name>
    <dbReference type="NCBI Taxonomy" id="261450"/>
    <lineage>
        <taxon>Eukaryota</taxon>
        <taxon>Viridiplantae</taxon>
        <taxon>Streptophyta</taxon>
        <taxon>Embryophyta</taxon>
        <taxon>Tracheophyta</taxon>
        <taxon>Spermatophyta</taxon>
        <taxon>Magnoliopsida</taxon>
        <taxon>Ranunculales</taxon>
        <taxon>Ranunculaceae</taxon>
        <taxon>Coptidoideae</taxon>
        <taxon>Coptis</taxon>
    </lineage>
</organism>
<dbReference type="InterPro" id="IPR017853">
    <property type="entry name" value="GH"/>
</dbReference>
<dbReference type="Proteomes" id="UP000631114">
    <property type="component" value="Unassembled WGS sequence"/>
</dbReference>
<evidence type="ECO:0008006" key="3">
    <source>
        <dbReference type="Google" id="ProtNLM"/>
    </source>
</evidence>
<dbReference type="Gene3D" id="3.20.20.80">
    <property type="entry name" value="Glycosidases"/>
    <property type="match status" value="1"/>
</dbReference>
<dbReference type="EMBL" id="JADFTS010000003">
    <property type="protein sequence ID" value="KAF9615834.1"/>
    <property type="molecule type" value="Genomic_DNA"/>
</dbReference>
<comment type="caution">
    <text evidence="1">The sequence shown here is derived from an EMBL/GenBank/DDBJ whole genome shotgun (WGS) entry which is preliminary data.</text>
</comment>
<proteinExistence type="predicted"/>
<reference evidence="1 2" key="1">
    <citation type="submission" date="2020-10" db="EMBL/GenBank/DDBJ databases">
        <title>The Coptis chinensis genome and diversification of protoberbering-type alkaloids.</title>
        <authorList>
            <person name="Wang B."/>
            <person name="Shu S."/>
            <person name="Song C."/>
            <person name="Liu Y."/>
        </authorList>
    </citation>
    <scope>NUCLEOTIDE SEQUENCE [LARGE SCALE GENOMIC DNA]</scope>
    <source>
        <strain evidence="1">HL-2020</strain>
        <tissue evidence="1">Leaf</tissue>
    </source>
</reference>